<feature type="compositionally biased region" description="Acidic residues" evidence="2">
    <location>
        <begin position="272"/>
        <end position="282"/>
    </location>
</feature>
<feature type="region of interest" description="Disordered" evidence="2">
    <location>
        <begin position="63"/>
        <end position="100"/>
    </location>
</feature>
<dbReference type="EMBL" id="FN648562">
    <property type="protein sequence ID" value="CBN79691.1"/>
    <property type="molecule type" value="Genomic_DNA"/>
</dbReference>
<dbReference type="OrthoDB" id="195763at2759"/>
<sequence>MATLQESQYSVYPMGAAKAAAPNFSDLGKPTVTVDVTRLQAELRALHQRLEFLEVAAQVAAVEHAKDQDPDGGSASSTAESIPSAVAAGRETRPDELDGGCIADDLTTETKAGEMPHSPVMRSATGLRKKAAAASAAMQAEVRDLSDRLEALASSCKRREKAQGIREKTNALAQSMEIKRIQMAIESRVTSDDLQLAVSAADDKIVAVQSSVESALSDRFRRMQDVVHQQMASLLSMVQGLTQSQARRKGSGPYVNARGNLSGGGYGGGPDGSDDDDEEASEAETFNKAVKDAVERVLQEGRISGGSGQGDVKMADFESLQEDYETFKEHMEEKADRQDAISSSLEDAQTRLEDAEANLSALAEELEHSSQDTREAMDAASDRQSDLDTRVRNATSLAADANAECAALRLLVGDSRREGQADARQEAEAITARAEARMKAEVSKARGDARSATEKVGSELKRHIKKSEDEAEGFQGAVAGTRALSEKAMAGATAAAARADECDALLQKAETRMGKRLDKAVQNQTTAIEDTLERVAAGESELARAESELRRLIASNGAEIMDLRTGQSVLGESSEQATEQLREEVQDALTTMVIDQDFIDSPSSSSGGGGGGGRTGGRGGGSGSDNSRGGVRFEASHGGGSGNNYRSNDFVDRSASDVARLSLAHLGTALRRQGEDAAQMVSTLQRSSVGIVTVLRKMEAGVHALSTKDLFWKAVDVKLAAHQRAVGEVCLDVEDATVSRRSRITLSKEAQACLAGDMQRVAKLMAVKADYEVIRELAKLDTPEQTGQDWDERVEFLRQTQMRRFLKDCRDALDKTAPEVRTNFNGEEIRGKFMGKLSDALKVALSKYSPTTPGATLFGKIKLKNSHITKDTFRPHTSHGRLGSPSRSGSIELFEPHSSIHSVMSGSRSSSHSPHVYRGGFKLPKHLKSPLHLPDGEDQSAFGIGHASPLLHKSQSMTGLGSHNNNGRPSTSGGVRQKRRPPNAGKFHTSSPPATGDGDPDAGLQDGGGNSIISAFTARTEYAAATPNAGESGAERLGFDDPPAGTSMPYFATSHTPSRPGVQHDGSVRLLT</sequence>
<gene>
    <name evidence="3" type="ORF">Esi_0368_0016</name>
</gene>
<feature type="region of interest" description="Disordered" evidence="2">
    <location>
        <begin position="598"/>
        <end position="648"/>
    </location>
</feature>
<feature type="region of interest" description="Disordered" evidence="2">
    <location>
        <begin position="243"/>
        <end position="284"/>
    </location>
</feature>
<proteinExistence type="predicted"/>
<feature type="compositionally biased region" description="Basic and acidic residues" evidence="2">
    <location>
        <begin position="441"/>
        <end position="461"/>
    </location>
</feature>
<evidence type="ECO:0000313" key="3">
    <source>
        <dbReference type="EMBL" id="CBN79691.1"/>
    </source>
</evidence>
<keyword evidence="4" id="KW-1185">Reference proteome</keyword>
<evidence type="ECO:0000256" key="2">
    <source>
        <dbReference type="SAM" id="MobiDB-lite"/>
    </source>
</evidence>
<feature type="region of interest" description="Disordered" evidence="2">
    <location>
        <begin position="441"/>
        <end position="468"/>
    </location>
</feature>
<feature type="region of interest" description="Disordered" evidence="2">
    <location>
        <begin position="952"/>
        <end position="1011"/>
    </location>
</feature>
<feature type="region of interest" description="Disordered" evidence="2">
    <location>
        <begin position="365"/>
        <end position="386"/>
    </location>
</feature>
<dbReference type="EMBL" id="FN649746">
    <property type="protein sequence ID" value="CBN79691.1"/>
    <property type="molecule type" value="Genomic_DNA"/>
</dbReference>
<keyword evidence="1" id="KW-0175">Coiled coil</keyword>
<feature type="compositionally biased region" description="Low complexity" evidence="2">
    <location>
        <begin position="897"/>
        <end position="914"/>
    </location>
</feature>
<evidence type="ECO:0000256" key="1">
    <source>
        <dbReference type="SAM" id="Coils"/>
    </source>
</evidence>
<protein>
    <submittedName>
        <fullName evidence="3">Uncharacterized protein</fullName>
    </submittedName>
</protein>
<feature type="region of interest" description="Disordered" evidence="2">
    <location>
        <begin position="1027"/>
        <end position="1072"/>
    </location>
</feature>
<name>D8LLI9_ECTSI</name>
<feature type="compositionally biased region" description="Gly residues" evidence="2">
    <location>
        <begin position="606"/>
        <end position="623"/>
    </location>
</feature>
<dbReference type="InParanoid" id="D8LLI9"/>
<feature type="coiled-coil region" evidence="1">
    <location>
        <begin position="528"/>
        <end position="555"/>
    </location>
</feature>
<dbReference type="AlphaFoldDB" id="D8LLI9"/>
<reference evidence="3 4" key="1">
    <citation type="journal article" date="2010" name="Nature">
        <title>The Ectocarpus genome and the independent evolution of multicellularity in brown algae.</title>
        <authorList>
            <person name="Cock J.M."/>
            <person name="Sterck L."/>
            <person name="Rouze P."/>
            <person name="Scornet D."/>
            <person name="Allen A.E."/>
            <person name="Amoutzias G."/>
            <person name="Anthouard V."/>
            <person name="Artiguenave F."/>
            <person name="Aury J.M."/>
            <person name="Badger J.H."/>
            <person name="Beszteri B."/>
            <person name="Billiau K."/>
            <person name="Bonnet E."/>
            <person name="Bothwell J.H."/>
            <person name="Bowler C."/>
            <person name="Boyen C."/>
            <person name="Brownlee C."/>
            <person name="Carrano C.J."/>
            <person name="Charrier B."/>
            <person name="Cho G.Y."/>
            <person name="Coelho S.M."/>
            <person name="Collen J."/>
            <person name="Corre E."/>
            <person name="Da Silva C."/>
            <person name="Delage L."/>
            <person name="Delaroque N."/>
            <person name="Dittami S.M."/>
            <person name="Doulbeau S."/>
            <person name="Elias M."/>
            <person name="Farnham G."/>
            <person name="Gachon C.M."/>
            <person name="Gschloessl B."/>
            <person name="Heesch S."/>
            <person name="Jabbari K."/>
            <person name="Jubin C."/>
            <person name="Kawai H."/>
            <person name="Kimura K."/>
            <person name="Kloareg B."/>
            <person name="Kupper F.C."/>
            <person name="Lang D."/>
            <person name="Le Bail A."/>
            <person name="Leblanc C."/>
            <person name="Lerouge P."/>
            <person name="Lohr M."/>
            <person name="Lopez P.J."/>
            <person name="Martens C."/>
            <person name="Maumus F."/>
            <person name="Michel G."/>
            <person name="Miranda-Saavedra D."/>
            <person name="Morales J."/>
            <person name="Moreau H."/>
            <person name="Motomura T."/>
            <person name="Nagasato C."/>
            <person name="Napoli C.A."/>
            <person name="Nelson D.R."/>
            <person name="Nyvall-Collen P."/>
            <person name="Peters A.F."/>
            <person name="Pommier C."/>
            <person name="Potin P."/>
            <person name="Poulain J."/>
            <person name="Quesneville H."/>
            <person name="Read B."/>
            <person name="Rensing S.A."/>
            <person name="Ritter A."/>
            <person name="Rousvoal S."/>
            <person name="Samanta M."/>
            <person name="Samson G."/>
            <person name="Schroeder D.C."/>
            <person name="Segurens B."/>
            <person name="Strittmatter M."/>
            <person name="Tonon T."/>
            <person name="Tregear J.W."/>
            <person name="Valentin K."/>
            <person name="von Dassow P."/>
            <person name="Yamagishi T."/>
            <person name="Van de Peer Y."/>
            <person name="Wincker P."/>
        </authorList>
    </citation>
    <scope>NUCLEOTIDE SEQUENCE [LARGE SCALE GENOMIC DNA]</scope>
    <source>
        <strain evidence="4">Ec32 / CCAP1310/4</strain>
    </source>
</reference>
<feature type="compositionally biased region" description="Polar residues" evidence="2">
    <location>
        <begin position="953"/>
        <end position="974"/>
    </location>
</feature>
<feature type="compositionally biased region" description="Gly residues" evidence="2">
    <location>
        <begin position="261"/>
        <end position="271"/>
    </location>
</feature>
<accession>D8LLI9</accession>
<feature type="region of interest" description="Disordered" evidence="2">
    <location>
        <begin position="871"/>
        <end position="921"/>
    </location>
</feature>
<organism evidence="3 4">
    <name type="scientific">Ectocarpus siliculosus</name>
    <name type="common">Brown alga</name>
    <name type="synonym">Conferva siliculosa</name>
    <dbReference type="NCBI Taxonomy" id="2880"/>
    <lineage>
        <taxon>Eukaryota</taxon>
        <taxon>Sar</taxon>
        <taxon>Stramenopiles</taxon>
        <taxon>Ochrophyta</taxon>
        <taxon>PX clade</taxon>
        <taxon>Phaeophyceae</taxon>
        <taxon>Ectocarpales</taxon>
        <taxon>Ectocarpaceae</taxon>
        <taxon>Ectocarpus</taxon>
    </lineage>
</organism>
<evidence type="ECO:0000313" key="4">
    <source>
        <dbReference type="Proteomes" id="UP000002630"/>
    </source>
</evidence>
<dbReference type="Proteomes" id="UP000002630">
    <property type="component" value="Linkage Group LG21"/>
</dbReference>